<protein>
    <submittedName>
        <fullName evidence="1">Uncharacterized protein</fullName>
    </submittedName>
</protein>
<organism evidence="1 2">
    <name type="scientific">Cyclobacterium marinum (strain ATCC 25205 / DSM 745 / LMG 13164 / NCIMB 1802)</name>
    <name type="common">Flectobacillus marinus</name>
    <dbReference type="NCBI Taxonomy" id="880070"/>
    <lineage>
        <taxon>Bacteria</taxon>
        <taxon>Pseudomonadati</taxon>
        <taxon>Bacteroidota</taxon>
        <taxon>Cytophagia</taxon>
        <taxon>Cytophagales</taxon>
        <taxon>Cyclobacteriaceae</taxon>
        <taxon>Cyclobacterium</taxon>
    </lineage>
</organism>
<dbReference type="KEGG" id="cmr:Cycma_0088"/>
<evidence type="ECO:0000313" key="1">
    <source>
        <dbReference type="EMBL" id="AEL23873.1"/>
    </source>
</evidence>
<evidence type="ECO:0000313" key="2">
    <source>
        <dbReference type="Proteomes" id="UP000001635"/>
    </source>
</evidence>
<dbReference type="STRING" id="880070.Cycma_0088"/>
<gene>
    <name evidence="1" type="ordered locus">Cycma_0088</name>
</gene>
<dbReference type="RefSeq" id="WP_014018172.1">
    <property type="nucleotide sequence ID" value="NC_015914.1"/>
</dbReference>
<keyword evidence="2" id="KW-1185">Reference proteome</keyword>
<dbReference type="Proteomes" id="UP000001635">
    <property type="component" value="Chromosome"/>
</dbReference>
<proteinExistence type="predicted"/>
<name>G0J0F7_CYCMS</name>
<dbReference type="AlphaFoldDB" id="G0J0F7"/>
<reference evidence="2" key="1">
    <citation type="submission" date="2011-07" db="EMBL/GenBank/DDBJ databases">
        <title>The complete genome of Cyclobacterium marinum DSM 745.</title>
        <authorList>
            <person name="Lucas S."/>
            <person name="Han J."/>
            <person name="Lapidus A."/>
            <person name="Bruce D."/>
            <person name="Goodwin L."/>
            <person name="Pitluck S."/>
            <person name="Peters L."/>
            <person name="Kyrpides N."/>
            <person name="Mavromatis K."/>
            <person name="Ivanova N."/>
            <person name="Ovchinnikova G."/>
            <person name="Chertkov O."/>
            <person name="Detter J.C."/>
            <person name="Tapia R."/>
            <person name="Han C."/>
            <person name="Land M."/>
            <person name="Hauser L."/>
            <person name="Markowitz V."/>
            <person name="Cheng J.-F."/>
            <person name="Hugenholtz P."/>
            <person name="Woyke T."/>
            <person name="Wu D."/>
            <person name="Tindall B."/>
            <person name="Schuetze A."/>
            <person name="Brambilla E."/>
            <person name="Klenk H.-P."/>
            <person name="Eisen J.A."/>
        </authorList>
    </citation>
    <scope>NUCLEOTIDE SEQUENCE [LARGE SCALE GENOMIC DNA]</scope>
    <source>
        <strain evidence="2">ATCC 25205 / DSM 745 / LMG 13164 / NCIMB 1802</strain>
    </source>
</reference>
<dbReference type="HOGENOM" id="CLU_3006653_0_0_10"/>
<accession>G0J0F7</accession>
<sequence length="56" mass="6680">MPNLQQQKQETEAWLRDHPQAEWQTRYDMIKRLAEIDSKLKNNNKNATNQQTKVLG</sequence>
<dbReference type="EMBL" id="CP002955">
    <property type="protein sequence ID" value="AEL23873.1"/>
    <property type="molecule type" value="Genomic_DNA"/>
</dbReference>